<dbReference type="CDD" id="cd00090">
    <property type="entry name" value="HTH_ARSR"/>
    <property type="match status" value="1"/>
</dbReference>
<dbReference type="InterPro" id="IPR036390">
    <property type="entry name" value="WH_DNA-bd_sf"/>
</dbReference>
<reference evidence="3" key="1">
    <citation type="submission" date="2024-06" db="EMBL/GenBank/DDBJ databases">
        <authorList>
            <person name="Huang C.H."/>
            <person name="Ting Y.S."/>
            <person name="Cheng Y.H."/>
        </authorList>
    </citation>
    <scope>NUCLEOTIDE SEQUENCE</scope>
    <source>
        <strain evidence="3">TCI803</strain>
    </source>
</reference>
<dbReference type="RefSeq" id="WP_326244479.1">
    <property type="nucleotide sequence ID" value="NZ_CP158453.1"/>
</dbReference>
<dbReference type="GO" id="GO:0003677">
    <property type="term" value="F:DNA binding"/>
    <property type="evidence" value="ECO:0007669"/>
    <property type="project" value="UniProtKB-KW"/>
</dbReference>
<dbReference type="InterPro" id="IPR036388">
    <property type="entry name" value="WH-like_DNA-bd_sf"/>
</dbReference>
<dbReference type="Gene3D" id="1.10.10.10">
    <property type="entry name" value="Winged helix-like DNA-binding domain superfamily/Winged helix DNA-binding domain"/>
    <property type="match status" value="1"/>
</dbReference>
<dbReference type="Pfam" id="PF01022">
    <property type="entry name" value="HTH_5"/>
    <property type="match status" value="1"/>
</dbReference>
<dbReference type="InterPro" id="IPR001845">
    <property type="entry name" value="HTH_ArsR_DNA-bd_dom"/>
</dbReference>
<keyword evidence="1" id="KW-0238">DNA-binding</keyword>
<dbReference type="AlphaFoldDB" id="A0AAU7WHA0"/>
<dbReference type="SUPFAM" id="SSF46785">
    <property type="entry name" value="Winged helix' DNA-binding domain"/>
    <property type="match status" value="1"/>
</dbReference>
<protein>
    <submittedName>
        <fullName evidence="3">Helix-turn-helix domain-containing protein</fullName>
    </submittedName>
</protein>
<dbReference type="InterPro" id="IPR011991">
    <property type="entry name" value="ArsR-like_HTH"/>
</dbReference>
<dbReference type="EMBL" id="CP158453">
    <property type="protein sequence ID" value="XBX98503.1"/>
    <property type="molecule type" value="Genomic_DNA"/>
</dbReference>
<evidence type="ECO:0000259" key="2">
    <source>
        <dbReference type="Pfam" id="PF01022"/>
    </source>
</evidence>
<proteinExistence type="predicted"/>
<sequence length="183" mass="21170">MNDVFYVENLDQLKALSDPFKVKILWEIDEVSKTGKMLADQLHLSPSKVRYHLTELEKVGLVKIDRTEEKNGIVQKFYRTVAKNISLEKITPYINKSNPSLGEGLKESMMISLNKTAQLLASQDIDDISDMQQVTGDYRLNKEEIERLNGMLKEIYLLLRDASQDPQKEGEKYHIHLTVFKNR</sequence>
<dbReference type="GO" id="GO:0003700">
    <property type="term" value="F:DNA-binding transcription factor activity"/>
    <property type="evidence" value="ECO:0007669"/>
    <property type="project" value="InterPro"/>
</dbReference>
<evidence type="ECO:0000313" key="3">
    <source>
        <dbReference type="EMBL" id="XBX98503.1"/>
    </source>
</evidence>
<dbReference type="GeneID" id="93258435"/>
<name>A0AAU7WHA0_9BACI</name>
<feature type="domain" description="HTH arsR-type" evidence="2">
    <location>
        <begin position="19"/>
        <end position="63"/>
    </location>
</feature>
<accession>A0AAU7WHA0</accession>
<dbReference type="PANTHER" id="PTHR38600:SF2">
    <property type="entry name" value="SLL0088 PROTEIN"/>
    <property type="match status" value="1"/>
</dbReference>
<gene>
    <name evidence="3" type="ORF">ABR335_02500</name>
</gene>
<evidence type="ECO:0000256" key="1">
    <source>
        <dbReference type="ARBA" id="ARBA00023125"/>
    </source>
</evidence>
<organism evidence="3">
    <name type="scientific">Heyndrickxia faecalis</name>
    <dbReference type="NCBI Taxonomy" id="2824910"/>
    <lineage>
        <taxon>Bacteria</taxon>
        <taxon>Bacillati</taxon>
        <taxon>Bacillota</taxon>
        <taxon>Bacilli</taxon>
        <taxon>Bacillales</taxon>
        <taxon>Bacillaceae</taxon>
        <taxon>Heyndrickxia</taxon>
    </lineage>
</organism>
<dbReference type="PANTHER" id="PTHR38600">
    <property type="entry name" value="TRANSCRIPTIONAL REGULATORY PROTEIN"/>
    <property type="match status" value="1"/>
</dbReference>